<protein>
    <submittedName>
        <fullName evidence="3">Uncharacterized protein</fullName>
    </submittedName>
</protein>
<evidence type="ECO:0000256" key="1">
    <source>
        <dbReference type="SAM" id="MobiDB-lite"/>
    </source>
</evidence>
<accession>A0A151X611</accession>
<dbReference type="AlphaFoldDB" id="A0A151X611"/>
<feature type="non-terminal residue" evidence="3">
    <location>
        <position position="1"/>
    </location>
</feature>
<feature type="compositionally biased region" description="Low complexity" evidence="1">
    <location>
        <begin position="71"/>
        <end position="85"/>
    </location>
</feature>
<gene>
    <name evidence="3" type="ORF">ALC60_05372</name>
</gene>
<reference evidence="3 4" key="1">
    <citation type="submission" date="2015-09" db="EMBL/GenBank/DDBJ databases">
        <title>Trachymyrmex zeteki WGS genome.</title>
        <authorList>
            <person name="Nygaard S."/>
            <person name="Hu H."/>
            <person name="Boomsma J."/>
            <person name="Zhang G."/>
        </authorList>
    </citation>
    <scope>NUCLEOTIDE SEQUENCE [LARGE SCALE GENOMIC DNA]</scope>
    <source>
        <strain evidence="3">Tzet28-1</strain>
        <tissue evidence="3">Whole body</tissue>
    </source>
</reference>
<feature type="compositionally biased region" description="Basic residues" evidence="1">
    <location>
        <begin position="58"/>
        <end position="69"/>
    </location>
</feature>
<feature type="region of interest" description="Disordered" evidence="1">
    <location>
        <begin position="46"/>
        <end position="103"/>
    </location>
</feature>
<name>A0A151X611_9HYME</name>
<dbReference type="STRING" id="64791.A0A151X611"/>
<organism evidence="3 4">
    <name type="scientific">Mycetomoellerius zeteki</name>
    <dbReference type="NCBI Taxonomy" id="64791"/>
    <lineage>
        <taxon>Eukaryota</taxon>
        <taxon>Metazoa</taxon>
        <taxon>Ecdysozoa</taxon>
        <taxon>Arthropoda</taxon>
        <taxon>Hexapoda</taxon>
        <taxon>Insecta</taxon>
        <taxon>Pterygota</taxon>
        <taxon>Neoptera</taxon>
        <taxon>Endopterygota</taxon>
        <taxon>Hymenoptera</taxon>
        <taxon>Apocrita</taxon>
        <taxon>Aculeata</taxon>
        <taxon>Formicoidea</taxon>
        <taxon>Formicidae</taxon>
        <taxon>Myrmicinae</taxon>
        <taxon>Mycetomoellerius</taxon>
    </lineage>
</organism>
<feature type="signal peptide" evidence="2">
    <location>
        <begin position="1"/>
        <end position="18"/>
    </location>
</feature>
<dbReference type="Proteomes" id="UP000075809">
    <property type="component" value="Unassembled WGS sequence"/>
</dbReference>
<keyword evidence="4" id="KW-1185">Reference proteome</keyword>
<proteinExistence type="predicted"/>
<evidence type="ECO:0000313" key="3">
    <source>
        <dbReference type="EMBL" id="KYQ55730.1"/>
    </source>
</evidence>
<keyword evidence="2" id="KW-0732">Signal</keyword>
<evidence type="ECO:0000256" key="2">
    <source>
        <dbReference type="SAM" id="SignalP"/>
    </source>
</evidence>
<feature type="chain" id="PRO_5007591716" evidence="2">
    <location>
        <begin position="19"/>
        <end position="205"/>
    </location>
</feature>
<evidence type="ECO:0000313" key="4">
    <source>
        <dbReference type="Proteomes" id="UP000075809"/>
    </source>
</evidence>
<sequence>WNFATVLVAVLIVPASQPIRWQESNPASNLSREYIIRCARNVDLPPLSPSATTCRPHTGNHRHRQRRTRMPAAGAAPPAVAEGAGQPQEDPELPEQRPREGGRSSFMRPLVVLALPGMYLFYKYNQYRQEQRELSRRRVTERELQHLHHKIPFIIHISDEIAFGAHANCSNLSMFNNENKEGSISTTPAVTVEVVVRFVFRFSFP</sequence>
<dbReference type="EMBL" id="KQ982494">
    <property type="protein sequence ID" value="KYQ55730.1"/>
    <property type="molecule type" value="Genomic_DNA"/>
</dbReference>